<dbReference type="InterPro" id="IPR046945">
    <property type="entry name" value="RHMD-like"/>
</dbReference>
<organism evidence="5 6">
    <name type="scientific">Paracoccus onubensis</name>
    <dbReference type="NCBI Taxonomy" id="1675788"/>
    <lineage>
        <taxon>Bacteria</taxon>
        <taxon>Pseudomonadati</taxon>
        <taxon>Pseudomonadota</taxon>
        <taxon>Alphaproteobacteria</taxon>
        <taxon>Rhodobacterales</taxon>
        <taxon>Paracoccaceae</taxon>
        <taxon>Paracoccus</taxon>
    </lineage>
</organism>
<keyword evidence="6" id="KW-1185">Reference proteome</keyword>
<dbReference type="AlphaFoldDB" id="A0A418T7D9"/>
<dbReference type="PANTHER" id="PTHR13794">
    <property type="entry name" value="ENOLASE SUPERFAMILY, MANDELATE RACEMASE"/>
    <property type="match status" value="1"/>
</dbReference>
<evidence type="ECO:0000256" key="3">
    <source>
        <dbReference type="ARBA" id="ARBA00022842"/>
    </source>
</evidence>
<dbReference type="SFLD" id="SFLDS00001">
    <property type="entry name" value="Enolase"/>
    <property type="match status" value="1"/>
</dbReference>
<dbReference type="EMBL" id="QZCG01000001">
    <property type="protein sequence ID" value="RJE89117.1"/>
    <property type="molecule type" value="Genomic_DNA"/>
</dbReference>
<dbReference type="InterPro" id="IPR036849">
    <property type="entry name" value="Enolase-like_C_sf"/>
</dbReference>
<dbReference type="SMART" id="SM00922">
    <property type="entry name" value="MR_MLE"/>
    <property type="match status" value="1"/>
</dbReference>
<sequence>MPETAMPFRIARIQAWSLRVPVRTPVATSFGVMHNRPAVFLRIEDAAGAAGWGEVFANWPAAGAEHRVNLLIDDIADLVLGREWNDPAEMFGELSRATHIRALQCGEPGPFRQVIAGLDIAAWDMAARRHGLPLAKLLSSEAADRVPVYASGIHIDAAAAVIAAARAAGFRGFKVKVGFDRTSDPAKVIECSRQLLPGESLYADANQAWTREEARHFLKAVTEAGLGWIEEPIACDAPDGDWIDLARLNVPLAAGENIAGTDDFDHVLSLGALRFVQPDVCKWGGVSGNLAVARDTLRRGHIYCPHFLGGGIGLIASAHVLAAAGGAGLLEVDVNPNPLRDALASSSDFVRDGYWHLSPRPGLGIDGIPAELHDHVTLWRETG</sequence>
<dbReference type="CDD" id="cd03316">
    <property type="entry name" value="MR_like"/>
    <property type="match status" value="1"/>
</dbReference>
<dbReference type="InterPro" id="IPR013342">
    <property type="entry name" value="Mandelate_racemase_C"/>
</dbReference>
<reference evidence="6" key="1">
    <citation type="submission" date="2018-09" db="EMBL/GenBank/DDBJ databases">
        <title>Acidovorax cavernicola nov. sp. isolated from Gruta de las Maravillas (Aracena, Spain).</title>
        <authorList>
            <person name="Jurado V."/>
            <person name="Gutierrez-Patricio S."/>
            <person name="Gonzalez-Pimentel J.L."/>
            <person name="Miller A.Z."/>
            <person name="Laiz L."/>
            <person name="Saiz-Jimenez C."/>
        </authorList>
    </citation>
    <scope>NUCLEOTIDE SEQUENCE [LARGE SCALE GENOMIC DNA]</scope>
    <source>
        <strain evidence="6">1011MAR3C25</strain>
    </source>
</reference>
<dbReference type="GO" id="GO:0000287">
    <property type="term" value="F:magnesium ion binding"/>
    <property type="evidence" value="ECO:0007669"/>
    <property type="project" value="UniProtKB-ARBA"/>
</dbReference>
<dbReference type="Gene3D" id="3.30.390.10">
    <property type="entry name" value="Enolase-like, N-terminal domain"/>
    <property type="match status" value="1"/>
</dbReference>
<dbReference type="Gene3D" id="3.20.20.120">
    <property type="entry name" value="Enolase-like C-terminal domain"/>
    <property type="match status" value="1"/>
</dbReference>
<name>A0A418T7D9_9RHOB</name>
<protein>
    <submittedName>
        <fullName evidence="5">Mandelate racemase/muconate lactonizing enzyme family protein</fullName>
    </submittedName>
</protein>
<dbReference type="SUPFAM" id="SSF51604">
    <property type="entry name" value="Enolase C-terminal domain-like"/>
    <property type="match status" value="1"/>
</dbReference>
<proteinExistence type="predicted"/>
<dbReference type="InterPro" id="IPR018110">
    <property type="entry name" value="Mandel_Rmase/mucon_lact_enz_CS"/>
</dbReference>
<dbReference type="PANTHER" id="PTHR13794:SF58">
    <property type="entry name" value="MITOCHONDRIAL ENOLASE SUPERFAMILY MEMBER 1"/>
    <property type="match status" value="1"/>
</dbReference>
<evidence type="ECO:0000256" key="2">
    <source>
        <dbReference type="ARBA" id="ARBA00022723"/>
    </source>
</evidence>
<dbReference type="Pfam" id="PF02746">
    <property type="entry name" value="MR_MLE_N"/>
    <property type="match status" value="1"/>
</dbReference>
<dbReference type="OrthoDB" id="9802699at2"/>
<dbReference type="SFLD" id="SFLDG00179">
    <property type="entry name" value="mandelate_racemase"/>
    <property type="match status" value="1"/>
</dbReference>
<dbReference type="GO" id="GO:0009063">
    <property type="term" value="P:amino acid catabolic process"/>
    <property type="evidence" value="ECO:0007669"/>
    <property type="project" value="InterPro"/>
</dbReference>
<dbReference type="PROSITE" id="PS00909">
    <property type="entry name" value="MR_MLE_2"/>
    <property type="match status" value="1"/>
</dbReference>
<comment type="cofactor">
    <cofactor evidence="1">
        <name>Mg(2+)</name>
        <dbReference type="ChEBI" id="CHEBI:18420"/>
    </cofactor>
</comment>
<dbReference type="InterPro" id="IPR029017">
    <property type="entry name" value="Enolase-like_N"/>
</dbReference>
<dbReference type="GO" id="GO:0016836">
    <property type="term" value="F:hydro-lyase activity"/>
    <property type="evidence" value="ECO:0007669"/>
    <property type="project" value="TreeGrafter"/>
</dbReference>
<keyword evidence="2" id="KW-0479">Metal-binding</keyword>
<dbReference type="InterPro" id="IPR029065">
    <property type="entry name" value="Enolase_C-like"/>
</dbReference>
<comment type="caution">
    <text evidence="5">The sequence shown here is derived from an EMBL/GenBank/DDBJ whole genome shotgun (WGS) entry which is preliminary data.</text>
</comment>
<accession>A0A418T7D9</accession>
<dbReference type="SUPFAM" id="SSF54826">
    <property type="entry name" value="Enolase N-terminal domain-like"/>
    <property type="match status" value="1"/>
</dbReference>
<evidence type="ECO:0000259" key="4">
    <source>
        <dbReference type="SMART" id="SM00922"/>
    </source>
</evidence>
<dbReference type="InterPro" id="IPR013341">
    <property type="entry name" value="Mandelate_racemase_N_dom"/>
</dbReference>
<dbReference type="Pfam" id="PF13378">
    <property type="entry name" value="MR_MLE_C"/>
    <property type="match status" value="1"/>
</dbReference>
<evidence type="ECO:0000313" key="6">
    <source>
        <dbReference type="Proteomes" id="UP000284202"/>
    </source>
</evidence>
<keyword evidence="3" id="KW-0460">Magnesium</keyword>
<dbReference type="Proteomes" id="UP000284202">
    <property type="component" value="Unassembled WGS sequence"/>
</dbReference>
<evidence type="ECO:0000313" key="5">
    <source>
        <dbReference type="EMBL" id="RJE89117.1"/>
    </source>
</evidence>
<feature type="domain" description="Mandelate racemase/muconate lactonizing enzyme C-terminal" evidence="4">
    <location>
        <begin position="155"/>
        <end position="255"/>
    </location>
</feature>
<evidence type="ECO:0000256" key="1">
    <source>
        <dbReference type="ARBA" id="ARBA00001946"/>
    </source>
</evidence>
<gene>
    <name evidence="5" type="ORF">D3P04_00190</name>
</gene>
<dbReference type="GO" id="GO:0016052">
    <property type="term" value="P:carbohydrate catabolic process"/>
    <property type="evidence" value="ECO:0007669"/>
    <property type="project" value="TreeGrafter"/>
</dbReference>